<gene>
    <name evidence="2" type="ORF">PXEA_LOCUS11193</name>
</gene>
<organism evidence="2 3">
    <name type="scientific">Protopolystoma xenopodis</name>
    <dbReference type="NCBI Taxonomy" id="117903"/>
    <lineage>
        <taxon>Eukaryota</taxon>
        <taxon>Metazoa</taxon>
        <taxon>Spiralia</taxon>
        <taxon>Lophotrochozoa</taxon>
        <taxon>Platyhelminthes</taxon>
        <taxon>Monogenea</taxon>
        <taxon>Polyopisthocotylea</taxon>
        <taxon>Polystomatidea</taxon>
        <taxon>Polystomatidae</taxon>
        <taxon>Protopolystoma</taxon>
    </lineage>
</organism>
<accession>A0A448WQP0</accession>
<protein>
    <submittedName>
        <fullName evidence="2">Uncharacterized protein</fullName>
    </submittedName>
</protein>
<proteinExistence type="predicted"/>
<evidence type="ECO:0000313" key="3">
    <source>
        <dbReference type="Proteomes" id="UP000784294"/>
    </source>
</evidence>
<name>A0A448WQP0_9PLAT</name>
<dbReference type="EMBL" id="CAAALY010034051">
    <property type="protein sequence ID" value="VEL17753.1"/>
    <property type="molecule type" value="Genomic_DNA"/>
</dbReference>
<feature type="compositionally biased region" description="Low complexity" evidence="1">
    <location>
        <begin position="258"/>
        <end position="292"/>
    </location>
</feature>
<evidence type="ECO:0000313" key="2">
    <source>
        <dbReference type="EMBL" id="VEL17753.1"/>
    </source>
</evidence>
<feature type="region of interest" description="Disordered" evidence="1">
    <location>
        <begin position="249"/>
        <end position="292"/>
    </location>
</feature>
<feature type="non-terminal residue" evidence="2">
    <location>
        <position position="292"/>
    </location>
</feature>
<dbReference type="Proteomes" id="UP000784294">
    <property type="component" value="Unassembled WGS sequence"/>
</dbReference>
<evidence type="ECO:0000256" key="1">
    <source>
        <dbReference type="SAM" id="MobiDB-lite"/>
    </source>
</evidence>
<comment type="caution">
    <text evidence="2">The sequence shown here is derived from an EMBL/GenBank/DDBJ whole genome shotgun (WGS) entry which is preliminary data.</text>
</comment>
<reference evidence="2" key="1">
    <citation type="submission" date="2018-11" db="EMBL/GenBank/DDBJ databases">
        <authorList>
            <consortium name="Pathogen Informatics"/>
        </authorList>
    </citation>
    <scope>NUCLEOTIDE SEQUENCE</scope>
</reference>
<dbReference type="AlphaFoldDB" id="A0A448WQP0"/>
<keyword evidence="3" id="KW-1185">Reference proteome</keyword>
<sequence>MFPFLCWDGEKEGLLQLDFDLPGDVQLIARLEAIITPVEDLAASIKTSDKLDVMSARTRRLPRRCNHRHWRYCHSRCLCRRSCNGKRWSETLKKQGFTKLAACYATSQARVREARKHSGRSTWRQVGGLTKNSIRRRLNVRDPSEVVARPTNPIVTRYPPGPFLDPTLPTRRRLSSRPFRKPQVICPGNRRIYKRWYKLATQKRPKGRALSLAQLNSRAAKWAASETNSCASLFKQTRVSQSCPSFTGKYSPWGDAKSSPNRIRSSSLSSSSRSSSLSSSSFSSSSSFPFSS</sequence>